<name>A0A243A1G6_BACTU</name>
<comment type="caution">
    <text evidence="7">The sequence shown here is derived from an EMBL/GenBank/DDBJ whole genome shotgun (WGS) entry which is preliminary data.</text>
</comment>
<evidence type="ECO:0000313" key="7">
    <source>
        <dbReference type="EMBL" id="OTY10738.1"/>
    </source>
</evidence>
<keyword evidence="3" id="KW-0238">DNA-binding</keyword>
<proteinExistence type="inferred from homology"/>
<dbReference type="GO" id="GO:0004803">
    <property type="term" value="F:transposase activity"/>
    <property type="evidence" value="ECO:0007669"/>
    <property type="project" value="InterPro"/>
</dbReference>
<keyword evidence="4" id="KW-0233">DNA recombination</keyword>
<evidence type="ECO:0000313" key="8">
    <source>
        <dbReference type="Proteomes" id="UP000194860"/>
    </source>
</evidence>
<evidence type="ECO:0000256" key="2">
    <source>
        <dbReference type="ARBA" id="ARBA00022578"/>
    </source>
</evidence>
<evidence type="ECO:0000256" key="3">
    <source>
        <dbReference type="ARBA" id="ARBA00023125"/>
    </source>
</evidence>
<reference evidence="7 8" key="1">
    <citation type="submission" date="2016-10" db="EMBL/GenBank/DDBJ databases">
        <title>Comparative genomics of Bacillus thuringiensis reveals a path to pathogens against multiple invertebrate hosts.</title>
        <authorList>
            <person name="Zheng J."/>
            <person name="Gao Q."/>
            <person name="Liu H."/>
            <person name="Peng D."/>
            <person name="Ruan L."/>
            <person name="Sun M."/>
        </authorList>
    </citation>
    <scope>NUCLEOTIDE SEQUENCE [LARGE SCALE GENOMIC DNA]</scope>
    <source>
        <strain evidence="7">BGSC 4BM1</strain>
    </source>
</reference>
<gene>
    <name evidence="7" type="ORF">BK732_29045</name>
</gene>
<comment type="similarity">
    <text evidence="1">Belongs to the transposase 7 family.</text>
</comment>
<dbReference type="Pfam" id="PF01526">
    <property type="entry name" value="DDE_Tnp_Tn3"/>
    <property type="match status" value="1"/>
</dbReference>
<dbReference type="InterPro" id="IPR025296">
    <property type="entry name" value="DUF4158"/>
</dbReference>
<dbReference type="Pfam" id="PF13700">
    <property type="entry name" value="DUF4158"/>
    <property type="match status" value="1"/>
</dbReference>
<organism evidence="7 8">
    <name type="scientific">Bacillus thuringiensis serovar navarrensis</name>
    <dbReference type="NCBI Taxonomy" id="339658"/>
    <lineage>
        <taxon>Bacteria</taxon>
        <taxon>Bacillati</taxon>
        <taxon>Bacillota</taxon>
        <taxon>Bacilli</taxon>
        <taxon>Bacillales</taxon>
        <taxon>Bacillaceae</taxon>
        <taxon>Bacillus</taxon>
        <taxon>Bacillus cereus group</taxon>
    </lineage>
</organism>
<dbReference type="RefSeq" id="WP_088034889.1">
    <property type="nucleotide sequence ID" value="NZ_NFDG01000132.1"/>
</dbReference>
<sequence>MPVDFLTPEQESKYGCFCDTPTSEQLAKYFWLDDTDKELIWNRRGEHNQLGFAVQLGTVRFLGTFLSDPTDVPQSVITYMANQLHLDAKSFSHYQNKRSQWDQMREIRSVYGYKNFTDHPAHWRFIRWLYARAWLYNERPSVLFDLATARCIEQKILLPGVSVLTRLVSTVRDRAAENIWRKLSRLPDNTQKKQLEKLLQVDQKTKETYLEHLSNPPVTISVTGIKNTIIRLQEFRKLQAKNWDVSRIPSKRLQQFARHTVAVRSQAIARMPHQRRIAMLVAFAKIYTQSAQDDMIDVLNRYLTDLFAKTYRKEQKERLRTIKDLDKAARQLREACVILLEHTDPSVHPKTAVFEKISEKDLIQAVQIVDSLTYSPNQTLAYSGLLQHYGTIRKFLPLLMEEIELQATPAGLSILQAWNFVKEHGKSNKKRWKNAPLVGLNANWSKVVIDKDSGTVNHRAYTFWMLEQVLEALHRHDLYVVGSEKYGDLRAQLLQGEEWKSIRPSIIRSLDWSIDSYESLTPLKEELDITYHQVIENWDTNPAVQIDTFAGKERIVLTPLDKKPEPESLQKLKQQIHTMLPNIDIPQLLLEVNRWTGFMEGFRHISEAKSRINELPISICALLISQACNIGLRPLVQDGVPSLERDRLTWIEQNYFRAETLSEANAKLVDFHSQLHLANMWGGGEIASADGLRFITPVKSVHSGPNPKYFGSGRGVTYYNYTSDQFTGLHGLVIPGTIRDSLYLLQCVLEQNTNLQPKEIMTDTAGYSDIIFGLFGLLGYQFSPRLADISESRLWRLDVNSDYGILNNLSKSRIREELIHRHWEDMLRVAGSLKLNRINATHLIQALQYNGKPTMLGRAIGELGRLFKTRYLLLYLNDENYRRKILNQLNRGEARHSLARAVFYGKRGELHQSYREGQEDQLGALGLVVNTIVVWNTRYIESALQLLRNRGHIIDNDDISRLSPLGHKHINIVGRYSFILPEEVKDGQLRTLIYEETNQIKKEPDSL</sequence>
<dbReference type="NCBIfam" id="NF033527">
    <property type="entry name" value="transpos_Tn3"/>
    <property type="match status" value="1"/>
</dbReference>
<protein>
    <submittedName>
        <fullName evidence="7">DDE transposase</fullName>
    </submittedName>
</protein>
<evidence type="ECO:0000259" key="5">
    <source>
        <dbReference type="Pfam" id="PF01526"/>
    </source>
</evidence>
<evidence type="ECO:0000259" key="6">
    <source>
        <dbReference type="Pfam" id="PF13700"/>
    </source>
</evidence>
<dbReference type="AlphaFoldDB" id="A0A243A1G6"/>
<accession>A0A243A1G6</accession>
<evidence type="ECO:0000256" key="1">
    <source>
        <dbReference type="ARBA" id="ARBA00009402"/>
    </source>
</evidence>
<feature type="domain" description="Tn3 transposase DDE" evidence="5">
    <location>
        <begin position="588"/>
        <end position="976"/>
    </location>
</feature>
<dbReference type="InterPro" id="IPR047653">
    <property type="entry name" value="Tn3-like_transpos"/>
</dbReference>
<dbReference type="Proteomes" id="UP000194860">
    <property type="component" value="Unassembled WGS sequence"/>
</dbReference>
<dbReference type="EMBL" id="NFDG01000132">
    <property type="protein sequence ID" value="OTY10738.1"/>
    <property type="molecule type" value="Genomic_DNA"/>
</dbReference>
<dbReference type="InterPro" id="IPR002513">
    <property type="entry name" value="Tn3_Tnp_DDE_dom"/>
</dbReference>
<dbReference type="GO" id="GO:0006313">
    <property type="term" value="P:DNA transposition"/>
    <property type="evidence" value="ECO:0007669"/>
    <property type="project" value="InterPro"/>
</dbReference>
<evidence type="ECO:0000256" key="4">
    <source>
        <dbReference type="ARBA" id="ARBA00023172"/>
    </source>
</evidence>
<dbReference type="GO" id="GO:0003677">
    <property type="term" value="F:DNA binding"/>
    <property type="evidence" value="ECO:0007669"/>
    <property type="project" value="UniProtKB-KW"/>
</dbReference>
<feature type="domain" description="DUF4158" evidence="6">
    <location>
        <begin position="5"/>
        <end position="171"/>
    </location>
</feature>
<keyword evidence="2" id="KW-0815">Transposition</keyword>